<reference evidence="1" key="1">
    <citation type="submission" date="2016-08" db="EMBL/GenBank/DDBJ databases">
        <authorList>
            <person name="Seilhamer J.J."/>
        </authorList>
    </citation>
    <scope>NUCLEOTIDE SEQUENCE</scope>
    <source>
        <strain evidence="1">86</strain>
    </source>
</reference>
<sequence>MHKHIVEVRLRLAVYANSIGQAVDQASRHIKVRSSATVHRDGDVQIVAWEPQGGSGTQTTDRGQA</sequence>
<protein>
    <submittedName>
        <fullName evidence="1">Uncharacterized protein</fullName>
    </submittedName>
</protein>
<dbReference type="EMBL" id="FMJD01000013">
    <property type="protein sequence ID" value="SCM79872.1"/>
    <property type="molecule type" value="Genomic_DNA"/>
</dbReference>
<accession>A0A212LQT1</accession>
<dbReference type="RefSeq" id="WP_288198795.1">
    <property type="nucleotide sequence ID" value="NZ_LT608334.1"/>
</dbReference>
<organism evidence="1">
    <name type="scientific">uncultured Pleomorphomonas sp</name>
    <dbReference type="NCBI Taxonomy" id="442121"/>
    <lineage>
        <taxon>Bacteria</taxon>
        <taxon>Pseudomonadati</taxon>
        <taxon>Pseudomonadota</taxon>
        <taxon>Alphaproteobacteria</taxon>
        <taxon>Hyphomicrobiales</taxon>
        <taxon>Pleomorphomonadaceae</taxon>
        <taxon>Pleomorphomonas</taxon>
        <taxon>environmental samples</taxon>
    </lineage>
</organism>
<proteinExistence type="predicted"/>
<dbReference type="AlphaFoldDB" id="A0A212LQT1"/>
<name>A0A212LQT1_9HYPH</name>
<gene>
    <name evidence="1" type="ORF">KL86PLE_90683</name>
</gene>
<evidence type="ECO:0000313" key="1">
    <source>
        <dbReference type="EMBL" id="SCM79872.1"/>
    </source>
</evidence>